<dbReference type="PANTHER" id="PTHR43053:SF3">
    <property type="entry name" value="ALPHA-GALACTOSIDASE C-RELATED"/>
    <property type="match status" value="1"/>
</dbReference>
<dbReference type="InterPro" id="IPR000111">
    <property type="entry name" value="Glyco_hydro_27/36_CS"/>
</dbReference>
<dbReference type="KEGG" id="qso:IRL76_00815"/>
<dbReference type="AlphaFoldDB" id="A0A7S8F4R8"/>
<comment type="catalytic activity">
    <reaction evidence="1">
        <text>Hydrolysis of terminal, non-reducing alpha-D-galactose residues in alpha-D-galactosides, including galactose oligosaccharides, galactomannans and galactolipids.</text>
        <dbReference type="EC" id="3.2.1.22"/>
    </reaction>
</comment>
<dbReference type="SUPFAM" id="SSF51445">
    <property type="entry name" value="(Trans)glycosidases"/>
    <property type="match status" value="1"/>
</dbReference>
<keyword evidence="7" id="KW-1185">Reference proteome</keyword>
<keyword evidence="3" id="KW-0378">Hydrolase</keyword>
<dbReference type="Gene3D" id="3.20.20.70">
    <property type="entry name" value="Aldolase class I"/>
    <property type="match status" value="1"/>
</dbReference>
<dbReference type="GO" id="GO:0004557">
    <property type="term" value="F:alpha-galactosidase activity"/>
    <property type="evidence" value="ECO:0007669"/>
    <property type="project" value="UniProtKB-EC"/>
</dbReference>
<dbReference type="PANTHER" id="PTHR43053">
    <property type="entry name" value="GLYCOSIDASE FAMILY 31"/>
    <property type="match status" value="1"/>
</dbReference>
<evidence type="ECO:0000313" key="6">
    <source>
        <dbReference type="EMBL" id="QPC99159.1"/>
    </source>
</evidence>
<dbReference type="EMBL" id="CP064654">
    <property type="protein sequence ID" value="QPC99159.1"/>
    <property type="molecule type" value="Genomic_DNA"/>
</dbReference>
<dbReference type="InterPro" id="IPR002252">
    <property type="entry name" value="Glyco_hydro_36"/>
</dbReference>
<dbReference type="FunFam" id="3.20.20.70:FF:000118">
    <property type="entry name" value="Alpha-galactosidase"/>
    <property type="match status" value="1"/>
</dbReference>
<evidence type="ECO:0000259" key="5">
    <source>
        <dbReference type="Pfam" id="PF16875"/>
    </source>
</evidence>
<accession>A0A7S8F4R8</accession>
<evidence type="ECO:0000256" key="4">
    <source>
        <dbReference type="ARBA" id="ARBA00023295"/>
    </source>
</evidence>
<evidence type="ECO:0000256" key="2">
    <source>
        <dbReference type="ARBA" id="ARBA00012755"/>
    </source>
</evidence>
<gene>
    <name evidence="6" type="ORF">IRL76_00815</name>
</gene>
<proteinExistence type="predicted"/>
<dbReference type="InterPro" id="IPR050985">
    <property type="entry name" value="Alpha-glycosidase_related"/>
</dbReference>
<dbReference type="GO" id="GO:0016052">
    <property type="term" value="P:carbohydrate catabolic process"/>
    <property type="evidence" value="ECO:0007669"/>
    <property type="project" value="InterPro"/>
</dbReference>
<evidence type="ECO:0000256" key="3">
    <source>
        <dbReference type="ARBA" id="ARBA00022801"/>
    </source>
</evidence>
<dbReference type="PROSITE" id="PS00512">
    <property type="entry name" value="ALPHA_GALACTOSIDASE"/>
    <property type="match status" value="1"/>
</dbReference>
<feature type="domain" description="Glycosyl hydrolase family 36 N-terminal" evidence="5">
    <location>
        <begin position="26"/>
        <end position="232"/>
    </location>
</feature>
<keyword evidence="4" id="KW-0326">Glycosidase</keyword>
<name>A0A7S8F4R8_9SPHN</name>
<dbReference type="InterPro" id="IPR038417">
    <property type="entry name" value="Alpga-gal_N_sf"/>
</dbReference>
<protein>
    <recommendedName>
        <fullName evidence="2">alpha-galactosidase</fullName>
        <ecNumber evidence="2">3.2.1.22</ecNumber>
    </recommendedName>
</protein>
<dbReference type="RefSeq" id="WP_200982265.1">
    <property type="nucleotide sequence ID" value="NZ_CP064654.1"/>
</dbReference>
<dbReference type="InterPro" id="IPR017853">
    <property type="entry name" value="GH"/>
</dbReference>
<sequence length="697" mass="76278">MSDAELLELHGEEWSLVLEKGGRAVPVWRHLGARVEPGSLPRLADLRGPATFSLEGDHAMDALPVGGLGWFGPSALALRDTAVVFDSCEVEKTGAGLTLTCRDSLDGIEVRQQFRKLDGGGLEIAVRLTNRGVDFVTLDRCASAVLPLAGHSREIVSWRGRHNAEFVECREAMPEHAWVRETRRGLPGHGGPCGAYVLGEDAGWHSGLAVAMQLAWSGDAKLTIERDDEGFWVAMAEAMLAAGEIVLAPGESFHAPPLLLAISAQGRNGAMAQMHAAVRERIDWPGGAMRPRPVHLNSWEAVYFSHDEARIGELAEAAAAIGIERFVLDDGWFRGRNLDNAGLGDWTPDPAKYPNGLKPLADKVRSLGMQFGLWFEPEMVNPDSELYRAHPDWVLKLEGREQPTARNQLVLDMRLPAVRDYLYTMLDKVCATVDIDYIKWDHNRDHAPGGGAAQVRGIYDLFQRLRAAHPSLEIESCAGGGGRIDAGIARYIHRFWTSDNIDAVARVPMQRGFLAFMPPEVMGSHVGASPSHATGRAQSLDFRAAIACQGHLGVELDPAVMDETERSRLAEWIAFWKQWRATIHGGCTVLGEANDGIVWQAQGDGEDFLLWVIRRDHGEDRRAQPIPLPFAEARDWDVQLLRHAGPRGVLTPRIGPAVAAMRGMAHRFSGSWLAGAGLPMPSIAAESTLIYHLKAVS</sequence>
<dbReference type="CDD" id="cd14791">
    <property type="entry name" value="GH36"/>
    <property type="match status" value="1"/>
</dbReference>
<evidence type="ECO:0000256" key="1">
    <source>
        <dbReference type="ARBA" id="ARBA00001255"/>
    </source>
</evidence>
<dbReference type="EC" id="3.2.1.22" evidence="2"/>
<dbReference type="Pfam" id="PF16875">
    <property type="entry name" value="Glyco_hydro_36N"/>
    <property type="match status" value="1"/>
</dbReference>
<evidence type="ECO:0000313" key="7">
    <source>
        <dbReference type="Proteomes" id="UP000594459"/>
    </source>
</evidence>
<dbReference type="InterPro" id="IPR013785">
    <property type="entry name" value="Aldolase_TIM"/>
</dbReference>
<reference evidence="6 7" key="1">
    <citation type="submission" date="2020-11" db="EMBL/GenBank/DDBJ databases">
        <title>The genome sequence of Erythrobacter sp. 6D36.</title>
        <authorList>
            <person name="Liu Y."/>
        </authorList>
    </citation>
    <scope>NUCLEOTIDE SEQUENCE [LARGE SCALE GENOMIC DNA]</scope>
    <source>
        <strain evidence="6 7">6D36</strain>
    </source>
</reference>
<organism evidence="6 7">
    <name type="scientific">Qipengyuania soli</name>
    <dbReference type="NCBI Taxonomy" id="2782568"/>
    <lineage>
        <taxon>Bacteria</taxon>
        <taxon>Pseudomonadati</taxon>
        <taxon>Pseudomonadota</taxon>
        <taxon>Alphaproteobacteria</taxon>
        <taxon>Sphingomonadales</taxon>
        <taxon>Erythrobacteraceae</taxon>
        <taxon>Qipengyuania</taxon>
    </lineage>
</organism>
<dbReference type="InterPro" id="IPR031704">
    <property type="entry name" value="Glyco_hydro_36_N"/>
</dbReference>
<dbReference type="Proteomes" id="UP000594459">
    <property type="component" value="Chromosome"/>
</dbReference>
<dbReference type="Pfam" id="PF02065">
    <property type="entry name" value="Melibiase"/>
    <property type="match status" value="1"/>
</dbReference>
<dbReference type="Gene3D" id="2.70.98.60">
    <property type="entry name" value="alpha-galactosidase from lactobacil brevis"/>
    <property type="match status" value="1"/>
</dbReference>
<dbReference type="PRINTS" id="PR00743">
    <property type="entry name" value="GLHYDRLASE36"/>
</dbReference>